<protein>
    <submittedName>
        <fullName evidence="2">Uncharacterized protein</fullName>
    </submittedName>
</protein>
<gene>
    <name evidence="2" type="ORF">DCG65_04620</name>
</gene>
<dbReference type="RefSeq" id="WP_155841648.1">
    <property type="nucleotide sequence ID" value="NZ_AWFH01000001.1"/>
</dbReference>
<dbReference type="OrthoDB" id="7617045at2"/>
<name>A0A3B9KYK8_9PROT</name>
<reference evidence="2 3" key="1">
    <citation type="journal article" date="2018" name="Nat. Biotechnol.">
        <title>A standardized bacterial taxonomy based on genome phylogeny substantially revises the tree of life.</title>
        <authorList>
            <person name="Parks D.H."/>
            <person name="Chuvochina M."/>
            <person name="Waite D.W."/>
            <person name="Rinke C."/>
            <person name="Skarshewski A."/>
            <person name="Chaumeil P.A."/>
            <person name="Hugenholtz P."/>
        </authorList>
    </citation>
    <scope>NUCLEOTIDE SEQUENCE [LARGE SCALE GENOMIC DNA]</scope>
    <source>
        <strain evidence="2">UBA8557</strain>
    </source>
</reference>
<comment type="caution">
    <text evidence="2">The sequence shown here is derived from an EMBL/GenBank/DDBJ whole genome shotgun (WGS) entry which is preliminary data.</text>
</comment>
<evidence type="ECO:0000313" key="3">
    <source>
        <dbReference type="Proteomes" id="UP000259173"/>
    </source>
</evidence>
<feature type="chain" id="PRO_5017632285" evidence="1">
    <location>
        <begin position="23"/>
        <end position="573"/>
    </location>
</feature>
<organism evidence="2 3">
    <name type="scientific">Hyphomonas atlantica</name>
    <dbReference type="NCBI Taxonomy" id="1280948"/>
    <lineage>
        <taxon>Bacteria</taxon>
        <taxon>Pseudomonadati</taxon>
        <taxon>Pseudomonadota</taxon>
        <taxon>Alphaproteobacteria</taxon>
        <taxon>Hyphomonadales</taxon>
        <taxon>Hyphomonadaceae</taxon>
        <taxon>Hyphomonas</taxon>
    </lineage>
</organism>
<evidence type="ECO:0000313" key="2">
    <source>
        <dbReference type="EMBL" id="HAE93820.1"/>
    </source>
</evidence>
<dbReference type="EMBL" id="DMBR01000133">
    <property type="protein sequence ID" value="HAE93820.1"/>
    <property type="molecule type" value="Genomic_DNA"/>
</dbReference>
<accession>A0A3B9KYK8</accession>
<keyword evidence="1" id="KW-0732">Signal</keyword>
<feature type="signal peptide" evidence="1">
    <location>
        <begin position="1"/>
        <end position="22"/>
    </location>
</feature>
<dbReference type="AlphaFoldDB" id="A0A3B9KYK8"/>
<dbReference type="Proteomes" id="UP000259173">
    <property type="component" value="Unassembled WGS sequence"/>
</dbReference>
<evidence type="ECO:0000256" key="1">
    <source>
        <dbReference type="SAM" id="SignalP"/>
    </source>
</evidence>
<proteinExistence type="predicted"/>
<sequence length="573" mass="62928">MTRSRLPLVVGLSVVMSMPALGEISGETGVPVAEADQLSEHFRQFVDDAIDEGLLAPAGSNPQATPVFRGRLDSAEPSRPVPMSTGCTAETELDFAPYISLSSYEDFLHWRAQKLSDQESIHPIEMAMAYITIGLFAEARLQLADLEGQNAELLRDFSHFLEEGRVTRIDALNQAAECNPSAAIWQSLAKVTMLDPDGVSQLNASLTLYRKLPWYLKIRFAAMAVPALDQMGEPLLAEKMMADFTAEQIARSPRLSLNQAILDMYKGGLVADEGLRPFLRNSDLRSVAAAALLKHGFPVETEVQNEVVGNIVENVQRMPDGQNIRTNLRAMLDRPAEITDYETISRLASLPTLQEPETRQLLSAQLVRRLEADFSKDDHFFKVAAMSATFLNRDLLGESDEAAEVLKSATIVAADLGLVNVVNEFANDIKQDDDLASKRAEMAFRMFDVTALRNLSGTDPNNTDVTRLAAMSAIMARDTMWLQTLVSKVSLDAATLVDLIECDAVYGDWVLPENFYVAAEQIADEQYIARAQAVLALRARGSATGSRKIHLNEIPENLQLISQLLDSTIGGAL</sequence>